<dbReference type="CDD" id="cd22191">
    <property type="entry name" value="DPBB_RlpA_EXP_N-like"/>
    <property type="match status" value="1"/>
</dbReference>
<dbReference type="EMBL" id="JACYCF010000009">
    <property type="protein sequence ID" value="KAF8754934.1"/>
    <property type="molecule type" value="Genomic_DNA"/>
</dbReference>
<keyword evidence="1" id="KW-0732">Signal</keyword>
<dbReference type="SUPFAM" id="SSF50685">
    <property type="entry name" value="Barwin-like endoglucanases"/>
    <property type="match status" value="1"/>
</dbReference>
<dbReference type="Gene3D" id="2.40.40.10">
    <property type="entry name" value="RlpA-like domain"/>
    <property type="match status" value="1"/>
</dbReference>
<feature type="domain" description="RlpA-like protein double-psi beta-barrel" evidence="2">
    <location>
        <begin position="134"/>
        <end position="191"/>
    </location>
</feature>
<gene>
    <name evidence="3" type="ORF">RHS01_05660</name>
</gene>
<dbReference type="AlphaFoldDB" id="A0A8H7IAI7"/>
<organism evidence="3 4">
    <name type="scientific">Rhizoctonia solani</name>
    <dbReference type="NCBI Taxonomy" id="456999"/>
    <lineage>
        <taxon>Eukaryota</taxon>
        <taxon>Fungi</taxon>
        <taxon>Dikarya</taxon>
        <taxon>Basidiomycota</taxon>
        <taxon>Agaricomycotina</taxon>
        <taxon>Agaricomycetes</taxon>
        <taxon>Cantharellales</taxon>
        <taxon>Ceratobasidiaceae</taxon>
        <taxon>Rhizoctonia</taxon>
    </lineage>
</organism>
<dbReference type="InterPro" id="IPR036908">
    <property type="entry name" value="RlpA-like_sf"/>
</dbReference>
<evidence type="ECO:0000256" key="1">
    <source>
        <dbReference type="ARBA" id="ARBA00022729"/>
    </source>
</evidence>
<evidence type="ECO:0000259" key="2">
    <source>
        <dbReference type="Pfam" id="PF03330"/>
    </source>
</evidence>
<dbReference type="Pfam" id="PF03330">
    <property type="entry name" value="DPBB_1"/>
    <property type="match status" value="1"/>
</dbReference>
<accession>A0A8H7IAI7</accession>
<sequence length="225" mass="24041">MRIVPAEPKFEWDPDCASSLSTINAEGVQGTESYHPLPPSLPFHKVRTTATMYSRTLTMLTLFSLAIITLASPVPAPLAEAKVQTPAEDLEVRGTIEARANSGKGTWYNPSVGTGACGWNNKDSELVVALGPSKYNKAKKCGQSITVKSGSKSVKVKVVDLCPSCGGGSLDLSPAAFKKLAPLSKGVIQVNWVRRSAPPYESFGLMLRLTYAVIVTSLTFGWVVP</sequence>
<reference evidence="3" key="1">
    <citation type="submission" date="2020-09" db="EMBL/GenBank/DDBJ databases">
        <title>Comparative genome analyses of four rice-infecting Rhizoctonia solani isolates reveal extensive enrichment of homogalacturonan modification genes.</title>
        <authorList>
            <person name="Lee D.-Y."/>
            <person name="Jeon J."/>
            <person name="Kim K.-T."/>
            <person name="Cheong K."/>
            <person name="Song H."/>
            <person name="Choi G."/>
            <person name="Ko J."/>
            <person name="Opiyo S.O."/>
            <person name="Zuo S."/>
            <person name="Madhav S."/>
            <person name="Lee Y.-H."/>
            <person name="Wang G.-L."/>
        </authorList>
    </citation>
    <scope>NUCLEOTIDE SEQUENCE</scope>
    <source>
        <strain evidence="3">AG1-IA B2</strain>
    </source>
</reference>
<dbReference type="InterPro" id="IPR009009">
    <property type="entry name" value="RlpA-like_DPBB"/>
</dbReference>
<evidence type="ECO:0000313" key="3">
    <source>
        <dbReference type="EMBL" id="KAF8754934.1"/>
    </source>
</evidence>
<evidence type="ECO:0000313" key="4">
    <source>
        <dbReference type="Proteomes" id="UP000614334"/>
    </source>
</evidence>
<protein>
    <submittedName>
        <fullName evidence="3">Non-catalytic module family expn protein</fullName>
    </submittedName>
</protein>
<dbReference type="InterPro" id="IPR051477">
    <property type="entry name" value="Expansin_CellWall"/>
</dbReference>
<dbReference type="Proteomes" id="UP000614334">
    <property type="component" value="Unassembled WGS sequence"/>
</dbReference>
<dbReference type="PANTHER" id="PTHR31836">
    <property type="match status" value="1"/>
</dbReference>
<name>A0A8H7IAI7_9AGAM</name>
<dbReference type="PANTHER" id="PTHR31836:SF28">
    <property type="entry name" value="SRCR DOMAIN-CONTAINING PROTEIN-RELATED"/>
    <property type="match status" value="1"/>
</dbReference>
<comment type="caution">
    <text evidence="3">The sequence shown here is derived from an EMBL/GenBank/DDBJ whole genome shotgun (WGS) entry which is preliminary data.</text>
</comment>
<proteinExistence type="predicted"/>